<dbReference type="EMBL" id="BAKI01000030">
    <property type="protein sequence ID" value="GAF37357.1"/>
    <property type="molecule type" value="Genomic_DNA"/>
</dbReference>
<gene>
    <name evidence="2" type="ORF">JCM14108_2385</name>
</gene>
<dbReference type="Proteomes" id="UP000019488">
    <property type="component" value="Unassembled WGS sequence"/>
</dbReference>
<keyword evidence="1" id="KW-0812">Transmembrane</keyword>
<name>X0PJF1_9LACO</name>
<evidence type="ECO:0000313" key="2">
    <source>
        <dbReference type="EMBL" id="GAF37357.1"/>
    </source>
</evidence>
<reference evidence="2" key="1">
    <citation type="journal article" date="2014" name="Genome Announc.">
        <title>Draft Genome Sequences of Two Lactobacillus Strains, L. farraginis JCM 14108T and L. composti JCM 14202T, Isolated from Compost of Distilled Shochu Residue.</title>
        <authorList>
            <person name="Yuki M."/>
            <person name="Oshima K."/>
            <person name="Suda W."/>
            <person name="Kitahara M."/>
            <person name="Kitamura K."/>
            <person name="Iida T."/>
            <person name="Hattori M."/>
            <person name="Ohkuma M."/>
        </authorList>
    </citation>
    <scope>NUCLEOTIDE SEQUENCE [LARGE SCALE GENOMIC DNA]</scope>
    <source>
        <strain evidence="2">JCM 14108</strain>
    </source>
</reference>
<sequence>MRFSKYLIPIALTIAVIISLTLSVVIWTNPANYKNRQNSSQNTQSEEMTKPKAMFTRRIKQFTRIATEIKPF</sequence>
<dbReference type="AlphaFoldDB" id="X0PJF1"/>
<evidence type="ECO:0000256" key="1">
    <source>
        <dbReference type="SAM" id="Phobius"/>
    </source>
</evidence>
<keyword evidence="1" id="KW-1133">Transmembrane helix</keyword>
<organism evidence="2 3">
    <name type="scientific">Lentilactobacillus farraginis DSM 18382 = JCM 14108</name>
    <dbReference type="NCBI Taxonomy" id="1423743"/>
    <lineage>
        <taxon>Bacteria</taxon>
        <taxon>Bacillati</taxon>
        <taxon>Bacillota</taxon>
        <taxon>Bacilli</taxon>
        <taxon>Lactobacillales</taxon>
        <taxon>Lactobacillaceae</taxon>
        <taxon>Lentilactobacillus</taxon>
    </lineage>
</organism>
<feature type="transmembrane region" description="Helical" evidence="1">
    <location>
        <begin position="6"/>
        <end position="27"/>
    </location>
</feature>
<evidence type="ECO:0000313" key="3">
    <source>
        <dbReference type="Proteomes" id="UP000019488"/>
    </source>
</evidence>
<comment type="caution">
    <text evidence="2">The sequence shown here is derived from an EMBL/GenBank/DDBJ whole genome shotgun (WGS) entry which is preliminary data.</text>
</comment>
<accession>X0PJF1</accession>
<dbReference type="RefSeq" id="WP_237745796.1">
    <property type="nucleotide sequence ID" value="NZ_BAKI01000030.1"/>
</dbReference>
<keyword evidence="1" id="KW-0472">Membrane</keyword>
<protein>
    <submittedName>
        <fullName evidence="2">YycH protein</fullName>
    </submittedName>
</protein>
<proteinExistence type="predicted"/>